<accession>A0A1M5L348</accession>
<keyword evidence="1" id="KW-0472">Membrane</keyword>
<organism evidence="2 3">
    <name type="scientific">Flavobacterium defluvii</name>
    <dbReference type="NCBI Taxonomy" id="370979"/>
    <lineage>
        <taxon>Bacteria</taxon>
        <taxon>Pseudomonadati</taxon>
        <taxon>Bacteroidota</taxon>
        <taxon>Flavobacteriia</taxon>
        <taxon>Flavobacteriales</taxon>
        <taxon>Flavobacteriaceae</taxon>
        <taxon>Flavobacterium</taxon>
    </lineage>
</organism>
<keyword evidence="1" id="KW-1133">Transmembrane helix</keyword>
<dbReference type="RefSeq" id="WP_073415407.1">
    <property type="nucleotide sequence ID" value="NZ_FQWC01000003.1"/>
</dbReference>
<protein>
    <submittedName>
        <fullName evidence="2">Uncharacterized membrane protein YhaH, DUF805 family</fullName>
    </submittedName>
</protein>
<dbReference type="EMBL" id="FQWC01000003">
    <property type="protein sequence ID" value="SHG59514.1"/>
    <property type="molecule type" value="Genomic_DNA"/>
</dbReference>
<reference evidence="3" key="1">
    <citation type="submission" date="2016-11" db="EMBL/GenBank/DDBJ databases">
        <authorList>
            <person name="Varghese N."/>
            <person name="Submissions S."/>
        </authorList>
    </citation>
    <scope>NUCLEOTIDE SEQUENCE [LARGE SCALE GENOMIC DNA]</scope>
    <source>
        <strain evidence="3">DSM 17963</strain>
    </source>
</reference>
<feature type="transmembrane region" description="Helical" evidence="1">
    <location>
        <begin position="90"/>
        <end position="109"/>
    </location>
</feature>
<dbReference type="OrthoDB" id="9812349at2"/>
<evidence type="ECO:0000313" key="3">
    <source>
        <dbReference type="Proteomes" id="UP000184071"/>
    </source>
</evidence>
<proteinExistence type="predicted"/>
<keyword evidence="1" id="KW-0812">Transmembrane</keyword>
<dbReference type="PANTHER" id="PTHR34980:SF2">
    <property type="entry name" value="INNER MEMBRANE PROTEIN YHAH-RELATED"/>
    <property type="match status" value="1"/>
</dbReference>
<dbReference type="PANTHER" id="PTHR34980">
    <property type="entry name" value="INNER MEMBRANE PROTEIN-RELATED-RELATED"/>
    <property type="match status" value="1"/>
</dbReference>
<gene>
    <name evidence="2" type="ORF">SAMN05443663_103259</name>
</gene>
<dbReference type="InterPro" id="IPR008523">
    <property type="entry name" value="DUF805"/>
</dbReference>
<feature type="transmembrane region" description="Helical" evidence="1">
    <location>
        <begin position="25"/>
        <end position="50"/>
    </location>
</feature>
<keyword evidence="3" id="KW-1185">Reference proteome</keyword>
<evidence type="ECO:0000313" key="2">
    <source>
        <dbReference type="EMBL" id="SHG59514.1"/>
    </source>
</evidence>
<evidence type="ECO:0000256" key="1">
    <source>
        <dbReference type="SAM" id="Phobius"/>
    </source>
</evidence>
<dbReference type="AlphaFoldDB" id="A0A1M5L348"/>
<feature type="transmembrane region" description="Helical" evidence="1">
    <location>
        <begin position="56"/>
        <end position="78"/>
    </location>
</feature>
<dbReference type="Proteomes" id="UP000184071">
    <property type="component" value="Unassembled WGS sequence"/>
</dbReference>
<dbReference type="GO" id="GO:0005886">
    <property type="term" value="C:plasma membrane"/>
    <property type="evidence" value="ECO:0007669"/>
    <property type="project" value="TreeGrafter"/>
</dbReference>
<name>A0A1M5L348_9FLAO</name>
<dbReference type="Pfam" id="PF05656">
    <property type="entry name" value="DUF805"/>
    <property type="match status" value="1"/>
</dbReference>
<sequence>MLEMYKKVVLQNYANFNGRARRREYWYFTLANIILFICFLIIGGLLGAIFGDAGNGAGIGYVCYIVCSLLTMLPTLAVTVRRLHDTDKSGWFILLGIIPLAGIVLLVFLSTEGTRGPNRYGADPKNEYDELNQVGVE</sequence>
<dbReference type="STRING" id="370979.SAMN05443663_103259"/>